<reference evidence="2" key="1">
    <citation type="submission" date="2017-03" db="EMBL/GenBank/DDBJ databases">
        <title>Phytopthora megakarya and P. palmivora, two closely related causual agents of cacao black pod achieved similar genome size and gene model numbers by different mechanisms.</title>
        <authorList>
            <person name="Ali S."/>
            <person name="Shao J."/>
            <person name="Larry D.J."/>
            <person name="Kronmiller B."/>
            <person name="Shen D."/>
            <person name="Strem M.D."/>
            <person name="Melnick R.L."/>
            <person name="Guiltinan M.J."/>
            <person name="Tyler B.M."/>
            <person name="Meinhardt L.W."/>
            <person name="Bailey B.A."/>
        </authorList>
    </citation>
    <scope>NUCLEOTIDE SEQUENCE [LARGE SCALE GENOMIC DNA]</scope>
    <source>
        <strain evidence="2">zdho120</strain>
    </source>
</reference>
<dbReference type="Proteomes" id="UP000198211">
    <property type="component" value="Unassembled WGS sequence"/>
</dbReference>
<evidence type="ECO:0000313" key="1">
    <source>
        <dbReference type="EMBL" id="OWZ12279.1"/>
    </source>
</evidence>
<proteinExistence type="predicted"/>
<dbReference type="AlphaFoldDB" id="A0A225W506"/>
<keyword evidence="2" id="KW-1185">Reference proteome</keyword>
<evidence type="ECO:0000313" key="2">
    <source>
        <dbReference type="Proteomes" id="UP000198211"/>
    </source>
</evidence>
<sequence>MTPYEVMWGRRPDLHHLRRFGVRSQQNQSITYNFDPNGKIGLLLGYQEGRHGCKLYYPNLRTVGYALDIRCNKDIVFKDCYKAECRDAIGDLSYMNPEDSTV</sequence>
<dbReference type="EMBL" id="NBNE01001892">
    <property type="protein sequence ID" value="OWZ12279.1"/>
    <property type="molecule type" value="Genomic_DNA"/>
</dbReference>
<gene>
    <name evidence="1" type="ORF">PHMEG_00014589</name>
</gene>
<name>A0A225W506_9STRA</name>
<organism evidence="1 2">
    <name type="scientific">Phytophthora megakarya</name>
    <dbReference type="NCBI Taxonomy" id="4795"/>
    <lineage>
        <taxon>Eukaryota</taxon>
        <taxon>Sar</taxon>
        <taxon>Stramenopiles</taxon>
        <taxon>Oomycota</taxon>
        <taxon>Peronosporomycetes</taxon>
        <taxon>Peronosporales</taxon>
        <taxon>Peronosporaceae</taxon>
        <taxon>Phytophthora</taxon>
    </lineage>
</organism>
<dbReference type="OrthoDB" id="125238at2759"/>
<accession>A0A225W506</accession>
<protein>
    <submittedName>
        <fullName evidence="1">Androglobin</fullName>
    </submittedName>
</protein>
<comment type="caution">
    <text evidence="1">The sequence shown here is derived from an EMBL/GenBank/DDBJ whole genome shotgun (WGS) entry which is preliminary data.</text>
</comment>